<dbReference type="Gene3D" id="1.10.510.10">
    <property type="entry name" value="Transferase(Phosphotransferase) domain 1"/>
    <property type="match status" value="1"/>
</dbReference>
<keyword evidence="2" id="KW-0723">Serine/threonine-protein kinase</keyword>
<dbReference type="PANTHER" id="PTHR27009">
    <property type="entry name" value="RUST RESISTANCE KINASE LR10-RELATED"/>
    <property type="match status" value="1"/>
</dbReference>
<sequence>MLAWTKYERGELTELIVAPSHGTSGSVAAAVAGDDEQEEQSKEIVERMCKVAFWCVQQLPEARPPMSAVTKMLEVEVDVAPPANPFQHLMAAPVVANLWTTTMTSGGNGTIMGS</sequence>
<keyword evidence="9" id="KW-1185">Reference proteome</keyword>
<comment type="subcellular location">
    <subcellularLocation>
        <location evidence="1">Membrane</location>
        <topology evidence="1">Single-pass type I membrane protein</topology>
    </subcellularLocation>
</comment>
<evidence type="ECO:0000256" key="4">
    <source>
        <dbReference type="ARBA" id="ARBA00022729"/>
    </source>
</evidence>
<evidence type="ECO:0000256" key="3">
    <source>
        <dbReference type="ARBA" id="ARBA00022692"/>
    </source>
</evidence>
<comment type="caution">
    <text evidence="8">The sequence shown here is derived from an EMBL/GenBank/DDBJ whole genome shotgun (WGS) entry which is preliminary data.</text>
</comment>
<organism evidence="8 9">
    <name type="scientific">Miscanthus lutarioriparius</name>
    <dbReference type="NCBI Taxonomy" id="422564"/>
    <lineage>
        <taxon>Eukaryota</taxon>
        <taxon>Viridiplantae</taxon>
        <taxon>Streptophyta</taxon>
        <taxon>Embryophyta</taxon>
        <taxon>Tracheophyta</taxon>
        <taxon>Spermatophyta</taxon>
        <taxon>Magnoliopsida</taxon>
        <taxon>Liliopsida</taxon>
        <taxon>Poales</taxon>
        <taxon>Poaceae</taxon>
        <taxon>PACMAD clade</taxon>
        <taxon>Panicoideae</taxon>
        <taxon>Andropogonodae</taxon>
        <taxon>Andropogoneae</taxon>
        <taxon>Saccharinae</taxon>
        <taxon>Miscanthus</taxon>
    </lineage>
</organism>
<evidence type="ECO:0000256" key="5">
    <source>
        <dbReference type="ARBA" id="ARBA00022989"/>
    </source>
</evidence>
<gene>
    <name evidence="8" type="ORF">NCGR_LOCUS14638</name>
</gene>
<keyword evidence="4" id="KW-0732">Signal</keyword>
<dbReference type="Proteomes" id="UP000604825">
    <property type="component" value="Unassembled WGS sequence"/>
</dbReference>
<dbReference type="InterPro" id="IPR045874">
    <property type="entry name" value="LRK10/LRL21-25-like"/>
</dbReference>
<proteinExistence type="predicted"/>
<dbReference type="GO" id="GO:0016020">
    <property type="term" value="C:membrane"/>
    <property type="evidence" value="ECO:0007669"/>
    <property type="project" value="UniProtKB-SubCell"/>
</dbReference>
<keyword evidence="5" id="KW-1133">Transmembrane helix</keyword>
<dbReference type="AlphaFoldDB" id="A0A811NI86"/>
<evidence type="ECO:0000256" key="7">
    <source>
        <dbReference type="ARBA" id="ARBA00023180"/>
    </source>
</evidence>
<accession>A0A811NI86</accession>
<dbReference type="GO" id="GO:0004674">
    <property type="term" value="F:protein serine/threonine kinase activity"/>
    <property type="evidence" value="ECO:0007669"/>
    <property type="project" value="UniProtKB-KW"/>
</dbReference>
<reference evidence="8" key="1">
    <citation type="submission" date="2020-10" db="EMBL/GenBank/DDBJ databases">
        <authorList>
            <person name="Han B."/>
            <person name="Lu T."/>
            <person name="Zhao Q."/>
            <person name="Huang X."/>
            <person name="Zhao Y."/>
        </authorList>
    </citation>
    <scope>NUCLEOTIDE SEQUENCE</scope>
</reference>
<evidence type="ECO:0000256" key="2">
    <source>
        <dbReference type="ARBA" id="ARBA00022527"/>
    </source>
</evidence>
<evidence type="ECO:0000313" key="8">
    <source>
        <dbReference type="EMBL" id="CAD6221336.1"/>
    </source>
</evidence>
<evidence type="ECO:0000256" key="1">
    <source>
        <dbReference type="ARBA" id="ARBA00004479"/>
    </source>
</evidence>
<dbReference type="OrthoDB" id="677427at2759"/>
<protein>
    <submittedName>
        <fullName evidence="8">Uncharacterized protein</fullName>
    </submittedName>
</protein>
<dbReference type="EMBL" id="CAJGYO010000003">
    <property type="protein sequence ID" value="CAD6221336.1"/>
    <property type="molecule type" value="Genomic_DNA"/>
</dbReference>
<keyword evidence="6" id="KW-0472">Membrane</keyword>
<evidence type="ECO:0000256" key="6">
    <source>
        <dbReference type="ARBA" id="ARBA00023136"/>
    </source>
</evidence>
<evidence type="ECO:0000313" key="9">
    <source>
        <dbReference type="Proteomes" id="UP000604825"/>
    </source>
</evidence>
<keyword evidence="2" id="KW-0808">Transferase</keyword>
<keyword evidence="2" id="KW-0418">Kinase</keyword>
<keyword evidence="3" id="KW-0812">Transmembrane</keyword>
<keyword evidence="7" id="KW-0325">Glycoprotein</keyword>
<name>A0A811NI86_9POAL</name>